<dbReference type="EMBL" id="CP159925">
    <property type="protein sequence ID" value="XCO74218.1"/>
    <property type="molecule type" value="Genomic_DNA"/>
</dbReference>
<dbReference type="Pfam" id="PF02668">
    <property type="entry name" value="TauD"/>
    <property type="match status" value="1"/>
</dbReference>
<protein>
    <submittedName>
        <fullName evidence="5">TauD/TfdA family dioxygenase</fullName>
    </submittedName>
</protein>
<dbReference type="GO" id="GO:0016706">
    <property type="term" value="F:2-oxoglutarate-dependent dioxygenase activity"/>
    <property type="evidence" value="ECO:0007669"/>
    <property type="project" value="UniProtKB-ARBA"/>
</dbReference>
<gene>
    <name evidence="5" type="ORF">ABU614_17815</name>
</gene>
<evidence type="ECO:0000256" key="1">
    <source>
        <dbReference type="ARBA" id="ARBA00001954"/>
    </source>
</evidence>
<reference evidence="5" key="1">
    <citation type="submission" date="2024-06" db="EMBL/GenBank/DDBJ databases">
        <authorList>
            <person name="Li S."/>
        </authorList>
    </citation>
    <scope>NUCLEOTIDE SEQUENCE</scope>
    <source>
        <strain evidence="5">SR10</strain>
    </source>
</reference>
<dbReference type="InterPro" id="IPR003819">
    <property type="entry name" value="TauD/TfdA-like"/>
</dbReference>
<dbReference type="SUPFAM" id="SSF51197">
    <property type="entry name" value="Clavaminate synthase-like"/>
    <property type="match status" value="1"/>
</dbReference>
<sequence length="306" mass="34869">MKINSATREALAPWIRQNRPLIDDALWSDGYVLFRGFDVGGLDGFEESAASACDCLYKHYGDLPLASASENVYFATPYPKHLEIQFHNEASHTHTWPSRQLFFCLEPAPEGGEWTLSDGRQVLQRLPAEMLERFRELGLVYRRRFIRGLDASWEQFFKVGSLQELRDKIAPTGHEIDAPSENDVTVSYRTHALLQIPERGTEAWFNQILLHHPDALPAEVDGLLRKHFQRDQFPRTVFFGDGSPIPTEWVRTIDRVLSECSVRIQTQTHDVLLVNNLLLAHGRLPYSGNRQIRVALGDMRVHAAAA</sequence>
<dbReference type="InterPro" id="IPR050411">
    <property type="entry name" value="AlphaKG_dependent_hydroxylases"/>
</dbReference>
<keyword evidence="5" id="KW-0223">Dioxygenase</keyword>
<evidence type="ECO:0000256" key="3">
    <source>
        <dbReference type="ARBA" id="ARBA00023194"/>
    </source>
</evidence>
<dbReference type="Gene3D" id="3.60.130.10">
    <property type="entry name" value="Clavaminate synthase-like"/>
    <property type="match status" value="1"/>
</dbReference>
<evidence type="ECO:0000313" key="5">
    <source>
        <dbReference type="EMBL" id="XCO74218.1"/>
    </source>
</evidence>
<evidence type="ECO:0000259" key="4">
    <source>
        <dbReference type="Pfam" id="PF02668"/>
    </source>
</evidence>
<keyword evidence="3" id="KW-0045">Antibiotic biosynthesis</keyword>
<dbReference type="PANTHER" id="PTHR10696">
    <property type="entry name" value="GAMMA-BUTYROBETAINE HYDROXYLASE-RELATED"/>
    <property type="match status" value="1"/>
</dbReference>
<comment type="cofactor">
    <cofactor evidence="1">
        <name>Fe(2+)</name>
        <dbReference type="ChEBI" id="CHEBI:29033"/>
    </cofactor>
</comment>
<proteinExistence type="predicted"/>
<dbReference type="RefSeq" id="WP_064749562.1">
    <property type="nucleotide sequence ID" value="NZ_CP159925.1"/>
</dbReference>
<organism evidence="5">
    <name type="scientific">Lysobacter firmicutimachus</name>
    <dbReference type="NCBI Taxonomy" id="1792846"/>
    <lineage>
        <taxon>Bacteria</taxon>
        <taxon>Pseudomonadati</taxon>
        <taxon>Pseudomonadota</taxon>
        <taxon>Gammaproteobacteria</taxon>
        <taxon>Lysobacterales</taxon>
        <taxon>Lysobacteraceae</taxon>
        <taxon>Lysobacter</taxon>
    </lineage>
</organism>
<keyword evidence="2" id="KW-0560">Oxidoreductase</keyword>
<name>A0AAU8MTQ2_9GAMM</name>
<accession>A0AAU8MTQ2</accession>
<dbReference type="InterPro" id="IPR042098">
    <property type="entry name" value="TauD-like_sf"/>
</dbReference>
<evidence type="ECO:0000256" key="2">
    <source>
        <dbReference type="ARBA" id="ARBA00023002"/>
    </source>
</evidence>
<dbReference type="PANTHER" id="PTHR10696:SF56">
    <property type="entry name" value="TAUD_TFDA-LIKE DOMAIN-CONTAINING PROTEIN"/>
    <property type="match status" value="1"/>
</dbReference>
<feature type="domain" description="TauD/TfdA-like" evidence="4">
    <location>
        <begin position="13"/>
        <end position="294"/>
    </location>
</feature>
<dbReference type="GO" id="GO:0017000">
    <property type="term" value="P:antibiotic biosynthetic process"/>
    <property type="evidence" value="ECO:0007669"/>
    <property type="project" value="UniProtKB-KW"/>
</dbReference>
<dbReference type="AlphaFoldDB" id="A0AAU8MTQ2"/>